<comment type="caution">
    <text evidence="2">The sequence shown here is derived from an EMBL/GenBank/DDBJ whole genome shotgun (WGS) entry which is preliminary data.</text>
</comment>
<reference evidence="2 3" key="1">
    <citation type="submission" date="2019-06" db="EMBL/GenBank/DDBJ databases">
        <authorList>
            <person name="Broberg M."/>
        </authorList>
    </citation>
    <scope>NUCLEOTIDE SEQUENCE [LARGE SCALE GENOMIC DNA]</scope>
</reference>
<feature type="region of interest" description="Disordered" evidence="1">
    <location>
        <begin position="1"/>
        <end position="44"/>
    </location>
</feature>
<feature type="compositionally biased region" description="Polar residues" evidence="1">
    <location>
        <begin position="33"/>
        <end position="44"/>
    </location>
</feature>
<evidence type="ECO:0000313" key="3">
    <source>
        <dbReference type="Proteomes" id="UP000766486"/>
    </source>
</evidence>
<organism evidence="2 3">
    <name type="scientific">Bionectria ochroleuca</name>
    <name type="common">Gliocladium roseum</name>
    <dbReference type="NCBI Taxonomy" id="29856"/>
    <lineage>
        <taxon>Eukaryota</taxon>
        <taxon>Fungi</taxon>
        <taxon>Dikarya</taxon>
        <taxon>Ascomycota</taxon>
        <taxon>Pezizomycotina</taxon>
        <taxon>Sordariomycetes</taxon>
        <taxon>Hypocreomycetidae</taxon>
        <taxon>Hypocreales</taxon>
        <taxon>Bionectriaceae</taxon>
        <taxon>Clonostachys</taxon>
    </lineage>
</organism>
<proteinExistence type="predicted"/>
<evidence type="ECO:0000313" key="2">
    <source>
        <dbReference type="EMBL" id="VUC37036.1"/>
    </source>
</evidence>
<protein>
    <submittedName>
        <fullName evidence="2">Uncharacterized protein</fullName>
    </submittedName>
</protein>
<evidence type="ECO:0000256" key="1">
    <source>
        <dbReference type="SAM" id="MobiDB-lite"/>
    </source>
</evidence>
<accession>A0ABY6UZY5</accession>
<sequence length="76" mass="8177">MSSNNDAPAHHADEKVSSMVPGQGSASEADIPQASTQTSQQNENGASIHFVTWMNGFLRDDPWSVFQMALKDGQAN</sequence>
<name>A0ABY6UZY5_BIOOC</name>
<dbReference type="EMBL" id="CABFNS010000936">
    <property type="protein sequence ID" value="VUC37036.1"/>
    <property type="molecule type" value="Genomic_DNA"/>
</dbReference>
<keyword evidence="3" id="KW-1185">Reference proteome</keyword>
<dbReference type="Proteomes" id="UP000766486">
    <property type="component" value="Unassembled WGS sequence"/>
</dbReference>
<gene>
    <name evidence="2" type="ORF">CLO192961_LOCUS462804</name>
</gene>